<dbReference type="InterPro" id="IPR011701">
    <property type="entry name" value="MFS"/>
</dbReference>
<dbReference type="OrthoDB" id="10021397at2759"/>
<feature type="transmembrane region" description="Helical" evidence="7">
    <location>
        <begin position="372"/>
        <end position="393"/>
    </location>
</feature>
<evidence type="ECO:0000313" key="9">
    <source>
        <dbReference type="EMBL" id="VEU20981.1"/>
    </source>
</evidence>
<feature type="transmembrane region" description="Helical" evidence="7">
    <location>
        <begin position="170"/>
        <end position="187"/>
    </location>
</feature>
<feature type="transmembrane region" description="Helical" evidence="7">
    <location>
        <begin position="141"/>
        <end position="158"/>
    </location>
</feature>
<dbReference type="Proteomes" id="UP000290900">
    <property type="component" value="Unassembled WGS sequence"/>
</dbReference>
<evidence type="ECO:0000256" key="7">
    <source>
        <dbReference type="SAM" id="Phobius"/>
    </source>
</evidence>
<dbReference type="AlphaFoldDB" id="A0A448YJB6"/>
<dbReference type="Pfam" id="PF07690">
    <property type="entry name" value="MFS_1"/>
    <property type="match status" value="1"/>
</dbReference>
<dbReference type="FunCoup" id="A0A448YJB6">
    <property type="interactions" value="83"/>
</dbReference>
<evidence type="ECO:0000313" key="10">
    <source>
        <dbReference type="Proteomes" id="UP000290900"/>
    </source>
</evidence>
<comment type="subcellular location">
    <subcellularLocation>
        <location evidence="1">Membrane</location>
        <topology evidence="1">Multi-pass membrane protein</topology>
    </subcellularLocation>
</comment>
<evidence type="ECO:0000256" key="3">
    <source>
        <dbReference type="ARBA" id="ARBA00022692"/>
    </source>
</evidence>
<dbReference type="InParanoid" id="A0A448YJB6"/>
<feature type="transmembrane region" description="Helical" evidence="7">
    <location>
        <begin position="199"/>
        <end position="225"/>
    </location>
</feature>
<name>A0A448YJB6_BRENA</name>
<protein>
    <submittedName>
        <fullName evidence="9">DEKNAAC101803</fullName>
    </submittedName>
</protein>
<dbReference type="PANTHER" id="PTHR23501">
    <property type="entry name" value="MAJOR FACILITATOR SUPERFAMILY"/>
    <property type="match status" value="1"/>
</dbReference>
<dbReference type="Gene3D" id="1.20.1250.20">
    <property type="entry name" value="MFS general substrate transporter like domains"/>
    <property type="match status" value="1"/>
</dbReference>
<sequence>MTSDSSLEEKNLEEADIEKQVQDEEQVQRLDRIRTIESDILDPQISRKSKAFRESDAGDGTTREDQILTGTPYYICVVSLILCMFLIALDQMITAAILTTVSDHFHDFGKMTWITAAYMMPMGCCAQVWGRLSISFGRKWIMVICIIIFELGSLVAGVSNSMDMFIGGRALQGVGASGIQSIVMIIGTEITTMDRKPILLANLSLTFVVASCIGPIIGGLFGTYVSWRWCFYINLCCGALIFPFFVFTYKPKPPVGSFMDKLRTVDFLDSGLMIASIVLILLALSFGQNGTTWRSSSVISCFVIGGVLLIIFGIYNFGYSKFPAIPRDIVSVVKIDIGFIVFSMNYAAFLVMAQFLSIYYQNVAGHNAFHTGLSLIPMAIATSGIAIVNGIVMKKFGIIKEVCLVGAVFLPVAIGLLTMLGTKENLGWSIGFQILLGSATGMNFQGPLMSALIIAPKTPGSSILTTAFFNFGRSVASALFSEIAGAIYTATLKAGIKQISSQIQEKTYPLEAIIMNIDLLKDLNIHDRGLVEAKILSSIDNTFYLALAMALVSFAFTFFLSGKKVPKNVEA</sequence>
<feature type="transmembrane region" description="Helical" evidence="7">
    <location>
        <begin position="73"/>
        <end position="99"/>
    </location>
</feature>
<feature type="transmembrane region" description="Helical" evidence="7">
    <location>
        <begin position="270"/>
        <end position="287"/>
    </location>
</feature>
<reference evidence="9 10" key="1">
    <citation type="submission" date="2018-12" db="EMBL/GenBank/DDBJ databases">
        <authorList>
            <person name="Tiukova I."/>
            <person name="Dainat J."/>
        </authorList>
    </citation>
    <scope>NUCLEOTIDE SEQUENCE [LARGE SCALE GENOMIC DNA]</scope>
</reference>
<keyword evidence="4 7" id="KW-1133">Transmembrane helix</keyword>
<keyword evidence="10" id="KW-1185">Reference proteome</keyword>
<evidence type="ECO:0000256" key="1">
    <source>
        <dbReference type="ARBA" id="ARBA00004141"/>
    </source>
</evidence>
<keyword evidence="3 7" id="KW-0812">Transmembrane</keyword>
<evidence type="ECO:0000256" key="6">
    <source>
        <dbReference type="SAM" id="MobiDB-lite"/>
    </source>
</evidence>
<dbReference type="PRINTS" id="PR01036">
    <property type="entry name" value="TCRTETB"/>
</dbReference>
<feature type="transmembrane region" description="Helical" evidence="7">
    <location>
        <begin position="543"/>
        <end position="561"/>
    </location>
</feature>
<dbReference type="STRING" id="13370.A0A448YJB6"/>
<feature type="transmembrane region" description="Helical" evidence="7">
    <location>
        <begin position="111"/>
        <end position="129"/>
    </location>
</feature>
<dbReference type="PANTHER" id="PTHR23501:SF198">
    <property type="entry name" value="AZOLE RESISTANCE PROTEIN 1-RELATED"/>
    <property type="match status" value="1"/>
</dbReference>
<gene>
    <name evidence="9" type="ORF">BRENAR_LOCUS1716</name>
</gene>
<dbReference type="GO" id="GO:0005886">
    <property type="term" value="C:plasma membrane"/>
    <property type="evidence" value="ECO:0007669"/>
    <property type="project" value="TreeGrafter"/>
</dbReference>
<keyword evidence="5 7" id="KW-0472">Membrane</keyword>
<dbReference type="SUPFAM" id="SSF103473">
    <property type="entry name" value="MFS general substrate transporter"/>
    <property type="match status" value="1"/>
</dbReference>
<evidence type="ECO:0000256" key="2">
    <source>
        <dbReference type="ARBA" id="ARBA00008335"/>
    </source>
</evidence>
<dbReference type="InterPro" id="IPR036259">
    <property type="entry name" value="MFS_trans_sf"/>
</dbReference>
<feature type="compositionally biased region" description="Basic and acidic residues" evidence="6">
    <location>
        <begin position="7"/>
        <end position="24"/>
    </location>
</feature>
<feature type="transmembrane region" description="Helical" evidence="7">
    <location>
        <begin position="402"/>
        <end position="420"/>
    </location>
</feature>
<dbReference type="CDD" id="cd17502">
    <property type="entry name" value="MFS_Azr1_MDR_like"/>
    <property type="match status" value="1"/>
</dbReference>
<dbReference type="InterPro" id="IPR020846">
    <property type="entry name" value="MFS_dom"/>
</dbReference>
<proteinExistence type="inferred from homology"/>
<feature type="domain" description="Major facilitator superfamily (MFS) profile" evidence="8">
    <location>
        <begin position="76"/>
        <end position="565"/>
    </location>
</feature>
<evidence type="ECO:0000259" key="8">
    <source>
        <dbReference type="PROSITE" id="PS50850"/>
    </source>
</evidence>
<organism evidence="9 10">
    <name type="scientific">Brettanomyces naardenensis</name>
    <name type="common">Yeast</name>
    <dbReference type="NCBI Taxonomy" id="13370"/>
    <lineage>
        <taxon>Eukaryota</taxon>
        <taxon>Fungi</taxon>
        <taxon>Dikarya</taxon>
        <taxon>Ascomycota</taxon>
        <taxon>Saccharomycotina</taxon>
        <taxon>Pichiomycetes</taxon>
        <taxon>Pichiales</taxon>
        <taxon>Pichiaceae</taxon>
        <taxon>Brettanomyces</taxon>
    </lineage>
</organism>
<evidence type="ECO:0000256" key="4">
    <source>
        <dbReference type="ARBA" id="ARBA00022989"/>
    </source>
</evidence>
<evidence type="ECO:0000256" key="5">
    <source>
        <dbReference type="ARBA" id="ARBA00023136"/>
    </source>
</evidence>
<feature type="transmembrane region" description="Helical" evidence="7">
    <location>
        <begin position="337"/>
        <end position="360"/>
    </location>
</feature>
<dbReference type="GO" id="GO:0022857">
    <property type="term" value="F:transmembrane transporter activity"/>
    <property type="evidence" value="ECO:0007669"/>
    <property type="project" value="InterPro"/>
</dbReference>
<comment type="similarity">
    <text evidence="2">Belongs to the major facilitator superfamily.</text>
</comment>
<dbReference type="PROSITE" id="PS50850">
    <property type="entry name" value="MFS"/>
    <property type="match status" value="1"/>
</dbReference>
<accession>A0A448YJB6</accession>
<dbReference type="Gene3D" id="1.20.1720.10">
    <property type="entry name" value="Multidrug resistance protein D"/>
    <property type="match status" value="1"/>
</dbReference>
<feature type="transmembrane region" description="Helical" evidence="7">
    <location>
        <begin position="293"/>
        <end position="317"/>
    </location>
</feature>
<feature type="transmembrane region" description="Helical" evidence="7">
    <location>
        <begin position="231"/>
        <end position="249"/>
    </location>
</feature>
<feature type="region of interest" description="Disordered" evidence="6">
    <location>
        <begin position="1"/>
        <end position="24"/>
    </location>
</feature>
<dbReference type="EMBL" id="CAACVR010000008">
    <property type="protein sequence ID" value="VEU20981.1"/>
    <property type="molecule type" value="Genomic_DNA"/>
</dbReference>